<accession>A0A1X7U9B3</accession>
<evidence type="ECO:0000313" key="1">
    <source>
        <dbReference type="EnsemblMetazoa" id="Aqu2.1.24051_001"/>
    </source>
</evidence>
<dbReference type="InParanoid" id="A0A1X7U9B3"/>
<name>A0A1X7U9B3_AMPQE</name>
<dbReference type="EnsemblMetazoa" id="Aqu2.1.24051_001">
    <property type="protein sequence ID" value="Aqu2.1.24051_001"/>
    <property type="gene ID" value="Aqu2.1.24051"/>
</dbReference>
<reference evidence="1" key="1">
    <citation type="submission" date="2017-05" db="UniProtKB">
        <authorList>
            <consortium name="EnsemblMetazoa"/>
        </authorList>
    </citation>
    <scope>IDENTIFICATION</scope>
</reference>
<dbReference type="AlphaFoldDB" id="A0A1X7U9B3"/>
<sequence>MNAMHKINIWELVSPSADRQAVGCKCIFKKRPLTDGTIICYKAPLVAQGSNKALIMMRVLHHL</sequence>
<proteinExistence type="predicted"/>
<organism evidence="1">
    <name type="scientific">Amphimedon queenslandica</name>
    <name type="common">Sponge</name>
    <dbReference type="NCBI Taxonomy" id="400682"/>
    <lineage>
        <taxon>Eukaryota</taxon>
        <taxon>Metazoa</taxon>
        <taxon>Porifera</taxon>
        <taxon>Demospongiae</taxon>
        <taxon>Heteroscleromorpha</taxon>
        <taxon>Haplosclerida</taxon>
        <taxon>Niphatidae</taxon>
        <taxon>Amphimedon</taxon>
    </lineage>
</organism>
<protein>
    <submittedName>
        <fullName evidence="1">Uncharacterized protein</fullName>
    </submittedName>
</protein>